<proteinExistence type="predicted"/>
<gene>
    <name evidence="1" type="ORF">PAHAL_8G157300</name>
</gene>
<accession>A0A2S3IE48</accession>
<organism evidence="1">
    <name type="scientific">Panicum hallii</name>
    <dbReference type="NCBI Taxonomy" id="206008"/>
    <lineage>
        <taxon>Eukaryota</taxon>
        <taxon>Viridiplantae</taxon>
        <taxon>Streptophyta</taxon>
        <taxon>Embryophyta</taxon>
        <taxon>Tracheophyta</taxon>
        <taxon>Spermatophyta</taxon>
        <taxon>Magnoliopsida</taxon>
        <taxon>Liliopsida</taxon>
        <taxon>Poales</taxon>
        <taxon>Poaceae</taxon>
        <taxon>PACMAD clade</taxon>
        <taxon>Panicoideae</taxon>
        <taxon>Panicodae</taxon>
        <taxon>Paniceae</taxon>
        <taxon>Panicinae</taxon>
        <taxon>Panicum</taxon>
        <taxon>Panicum sect. Panicum</taxon>
    </lineage>
</organism>
<reference evidence="1" key="1">
    <citation type="submission" date="2018-04" db="EMBL/GenBank/DDBJ databases">
        <title>WGS assembly of Panicum hallii.</title>
        <authorList>
            <person name="Lovell J."/>
            <person name="Jenkins J."/>
            <person name="Lowry D."/>
            <person name="Mamidi S."/>
            <person name="Sreedasyam A."/>
            <person name="Weng X."/>
            <person name="Barry K."/>
            <person name="Bonette J."/>
            <person name="Campitelli B."/>
            <person name="Daum C."/>
            <person name="Gordon S."/>
            <person name="Gould B."/>
            <person name="Lipzen A."/>
            <person name="Macqueen A."/>
            <person name="Palacio-Mejia J."/>
            <person name="Plott C."/>
            <person name="Shakirov E."/>
            <person name="Shu S."/>
            <person name="Yoshinaga Y."/>
            <person name="Zane M."/>
            <person name="Rokhsar D."/>
            <person name="Grimwood J."/>
            <person name="Schmutz J."/>
            <person name="Juenger T."/>
        </authorList>
    </citation>
    <scope>NUCLEOTIDE SEQUENCE [LARGE SCALE GENOMIC DNA]</scope>
    <source>
        <strain evidence="1">FIL2</strain>
    </source>
</reference>
<dbReference type="Gramene" id="PAN42494">
    <property type="protein sequence ID" value="PAN42494"/>
    <property type="gene ID" value="PAHAL_8G157300"/>
</dbReference>
<protein>
    <submittedName>
        <fullName evidence="1">Uncharacterized protein</fullName>
    </submittedName>
</protein>
<evidence type="ECO:0000313" key="1">
    <source>
        <dbReference type="EMBL" id="PAN42494.1"/>
    </source>
</evidence>
<sequence>MERRRLVVSSLSFLSISSLVDFPEASHLTSMVVGGDFFSFQAPHLQAATYLGLVNLVLTGGDNEREHAGATVTEMWPVAAYLRAPSRCHCPTLPYTFSFSPLNLAGETTVNYRGLFGALEGLGSNKKNKNSIAMSASRKPSLCQSIYLIATY</sequence>
<dbReference type="EMBL" id="CM008053">
    <property type="protein sequence ID" value="PAN42494.1"/>
    <property type="molecule type" value="Genomic_DNA"/>
</dbReference>
<dbReference type="AlphaFoldDB" id="A0A2S3IE48"/>
<name>A0A2S3IE48_9POAL</name>
<dbReference type="Proteomes" id="UP000243499">
    <property type="component" value="Chromosome 8"/>
</dbReference>